<gene>
    <name evidence="1" type="ORF">Cflav_PD6201</name>
</gene>
<reference evidence="1 2" key="1">
    <citation type="journal article" date="2011" name="J. Bacteriol.">
        <title>Genome sequence of 'Pedosphaera parvula' Ellin514, an aerobic Verrucomicrobial isolate from pasture soil.</title>
        <authorList>
            <person name="Kant R."/>
            <person name="van Passel M.W."/>
            <person name="Sangwan P."/>
            <person name="Palva A."/>
            <person name="Lucas S."/>
            <person name="Copeland A."/>
            <person name="Lapidus A."/>
            <person name="Glavina Del Rio T."/>
            <person name="Dalin E."/>
            <person name="Tice H."/>
            <person name="Bruce D."/>
            <person name="Goodwin L."/>
            <person name="Pitluck S."/>
            <person name="Chertkov O."/>
            <person name="Larimer F.W."/>
            <person name="Land M.L."/>
            <person name="Hauser L."/>
            <person name="Brettin T.S."/>
            <person name="Detter J.C."/>
            <person name="Han S."/>
            <person name="de Vos W.M."/>
            <person name="Janssen P.H."/>
            <person name="Smidt H."/>
        </authorList>
    </citation>
    <scope>NUCLEOTIDE SEQUENCE [LARGE SCALE GENOMIC DNA]</scope>
    <source>
        <strain evidence="1 2">Ellin514</strain>
    </source>
</reference>
<evidence type="ECO:0008006" key="3">
    <source>
        <dbReference type="Google" id="ProtNLM"/>
    </source>
</evidence>
<protein>
    <recommendedName>
        <fullName evidence="3">PBS lyase HEAT domain protein repeat-containing protein</fullName>
    </recommendedName>
</protein>
<evidence type="ECO:0000313" key="1">
    <source>
        <dbReference type="EMBL" id="EEF60611.1"/>
    </source>
</evidence>
<organism evidence="1 2">
    <name type="scientific">Pedosphaera parvula (strain Ellin514)</name>
    <dbReference type="NCBI Taxonomy" id="320771"/>
    <lineage>
        <taxon>Bacteria</taxon>
        <taxon>Pseudomonadati</taxon>
        <taxon>Verrucomicrobiota</taxon>
        <taxon>Pedosphaerae</taxon>
        <taxon>Pedosphaerales</taxon>
        <taxon>Pedosphaeraceae</taxon>
        <taxon>Pedosphaera</taxon>
    </lineage>
</organism>
<dbReference type="InterPro" id="IPR016024">
    <property type="entry name" value="ARM-type_fold"/>
</dbReference>
<dbReference type="OrthoDB" id="183064at2"/>
<accession>B9XHN3</accession>
<dbReference type="Pfam" id="PF11369">
    <property type="entry name" value="DUF3160"/>
    <property type="match status" value="2"/>
</dbReference>
<dbReference type="SUPFAM" id="SSF48371">
    <property type="entry name" value="ARM repeat"/>
    <property type="match status" value="1"/>
</dbReference>
<dbReference type="RefSeq" id="WP_007415327.1">
    <property type="nucleotide sequence ID" value="NZ_ABOX02000015.1"/>
</dbReference>
<evidence type="ECO:0000313" key="2">
    <source>
        <dbReference type="Proteomes" id="UP000003688"/>
    </source>
</evidence>
<dbReference type="SMART" id="SM01325">
    <property type="entry name" value="DUF3160"/>
    <property type="match status" value="1"/>
</dbReference>
<sequence>MEWKNVADGLKAVVVSMRWLASTMLAVSLCALMPQVARCESYNLDKVKDIQAFQGSAAAKELLAKNGFVVADPAFNQIFEPYIKSPQTAEPTGQDWRGSVLPSFITTDSAWHTYHVLVEESVKQLEEVQSQRLLRLSRRLMAAAGDANNGNPDLVLYASVGLGLQDEEFRKSLGASAKRIVDGLRSGSGTVEMPVGFPLQAEQFRAQSFYTQSLELSDYFAARQWYGSAVLRLADKRETRLAVELARLVNKDPILLDLWKQLSEPFDTLLATAEDGTVPDYVAAEKVVLGNTGASTQLTDEKVAEIQKKLVAQLPMPRVSDQFLSPEQYAQYSKETRGFRLLPPRRLPCAVCFQQTVDPAIPNRMYPSGLDFLAASPTLHSPAAIRALQAQFGKEVSSAILKVDCGTLPDSLHGEAMQLLALLQKPLPSQAPAALRTEAWSDLQLWTQLGAWAEQRHTWALHVKNNMSVMGMVSPPRGMVAPYPEFFSKLAALTRQTAAAFEKAGLDETFDAKAAASKVAKLAELSQASRLGAKAREEMEKNSANLEQLYSLQNYIYEQHQKQLQQSQGQQAYQQIEQELKAFETRCAKGEATNAADMEMLKFFHESRQNLPKYLNDFAPICDRLADLSKKSLTGTGLTGDDAKWISSYGMALAHFHFYTGNSYEVPRDDFPIVSRVFSSPRTHSMLYAGVARPQSLYVIARDGDHLQLYRGAVLTYREFVKPNSELLDDQSWREMISKGQTPPAPPFTRSFYAEMTFAELLKRAHAQSLDRNGGYEELRTTLWQMSSRATEKDLSALLEILTHGDGENENREFVEGVAEIVSRLPWQSHQDQLIQLLSSSDDARANSAAHILVSQPTALDTNLFISNFDAQTPRARRFYCAILSRVPQQTDIIQDLYLHALRDQDDGVRWQSALAIKESHWNDARSSGALLARLNDTNEIVAAAAVYSLGKLGATNTAPVLFARLLTQLQSTNHSDEEVKEQALIVRRDIRDGQSERVLDIDDLSMRIYIGGEVVANARKRVGRRVPAMPITLPGHEYNLTGALIEALGEMSYAPAVDELFKLRGTEYDTEATIALEKAAPKRLSNLLLTTAKDKQLDSYLREQAMLSLVKIYATNHVRDLIPLLDDTTPIVYDVPIRGPEWRICDRAMVTISILLQWESPMAAMHFRPGQLEQLTERVRDWAKQNQAAQ</sequence>
<dbReference type="STRING" id="320771.Cflav_PD6201"/>
<proteinExistence type="predicted"/>
<dbReference type="InterPro" id="IPR011989">
    <property type="entry name" value="ARM-like"/>
</dbReference>
<keyword evidence="2" id="KW-1185">Reference proteome</keyword>
<dbReference type="Proteomes" id="UP000003688">
    <property type="component" value="Unassembled WGS sequence"/>
</dbReference>
<dbReference type="EMBL" id="ABOX02000015">
    <property type="protein sequence ID" value="EEF60611.1"/>
    <property type="molecule type" value="Genomic_DNA"/>
</dbReference>
<dbReference type="Pfam" id="PF13646">
    <property type="entry name" value="HEAT_2"/>
    <property type="match status" value="1"/>
</dbReference>
<comment type="caution">
    <text evidence="1">The sequence shown here is derived from an EMBL/GenBank/DDBJ whole genome shotgun (WGS) entry which is preliminary data.</text>
</comment>
<dbReference type="AlphaFoldDB" id="B9XHN3"/>
<dbReference type="InterPro" id="IPR022601">
    <property type="entry name" value="DUF3160"/>
</dbReference>
<name>B9XHN3_PEDPL</name>
<dbReference type="Gene3D" id="1.25.10.10">
    <property type="entry name" value="Leucine-rich Repeat Variant"/>
    <property type="match status" value="1"/>
</dbReference>